<sequence>MDPRSCWNETAPRREAQVSALFLVFNCVVLSLSLVLGLLANLLVCWVVFRNKNLRTSNNALLISLAASDLLKCSVDTPLLLGSFLLGSGGEHLGVSGSLCALQQFSYALCGCVQLLTLVGISVERFHAIAFPFQTERRRTRIRVWIPSVWVCGLLLAVVSPTLSKRALYYLLCRRSPREQPPYTDPLGAYVLVPVWGFSLTLIVIYYARIFKVVRRHRKRVFDNGVELRPTARHVWRWFRCAASDPGTAPPPAAPTGPRRTGLPLLPAVMCRPPGRLITVAEAGPALQGGKPLRRPPPEIAGAVCLLTPLARERGKKRMEGKVAKRFGYMILVSTLFWVPLVLTLLITILWGQSIHWLVVQLETSAVVLTCVPAAVDPLIYTMVTRQFRSELRKILSSLAACPRRGVA</sequence>
<dbReference type="Pfam" id="PF00001">
    <property type="entry name" value="7tm_1"/>
    <property type="match status" value="1"/>
</dbReference>
<dbReference type="AlphaFoldDB" id="A0A9Q0DDD0"/>
<keyword evidence="5 8" id="KW-0472">Membrane</keyword>
<evidence type="ECO:0000313" key="11">
    <source>
        <dbReference type="Proteomes" id="UP001148018"/>
    </source>
</evidence>
<feature type="transmembrane region" description="Helical" evidence="8">
    <location>
        <begin position="144"/>
        <end position="163"/>
    </location>
</feature>
<comment type="subcellular location">
    <subcellularLocation>
        <location evidence="1">Membrane</location>
        <topology evidence="1">Multi-pass membrane protein</topology>
    </subcellularLocation>
</comment>
<dbReference type="CDD" id="cd00637">
    <property type="entry name" value="7tm_classA_rhodopsin-like"/>
    <property type="match status" value="1"/>
</dbReference>
<comment type="caution">
    <text evidence="10">The sequence shown here is derived from an EMBL/GenBank/DDBJ whole genome shotgun (WGS) entry which is preliminary data.</text>
</comment>
<dbReference type="EMBL" id="JANIIK010000117">
    <property type="protein sequence ID" value="KAJ3586403.1"/>
    <property type="molecule type" value="Genomic_DNA"/>
</dbReference>
<evidence type="ECO:0000256" key="4">
    <source>
        <dbReference type="ARBA" id="ARBA00023040"/>
    </source>
</evidence>
<gene>
    <name evidence="10" type="ORF">NHX12_012801</name>
</gene>
<dbReference type="PANTHER" id="PTHR45695:SF15">
    <property type="entry name" value="OPSIN RH2"/>
    <property type="match status" value="1"/>
</dbReference>
<dbReference type="InterPro" id="IPR017452">
    <property type="entry name" value="GPCR_Rhodpsn_7TM"/>
</dbReference>
<dbReference type="PRINTS" id="PR00237">
    <property type="entry name" value="GPCRRHODOPSN"/>
</dbReference>
<keyword evidence="11" id="KW-1185">Reference proteome</keyword>
<keyword evidence="6" id="KW-0675">Receptor</keyword>
<dbReference type="SMART" id="SM01381">
    <property type="entry name" value="7TM_GPCR_Srsx"/>
    <property type="match status" value="1"/>
</dbReference>
<dbReference type="Gene3D" id="1.20.1070.10">
    <property type="entry name" value="Rhodopsin 7-helix transmembrane proteins"/>
    <property type="match status" value="1"/>
</dbReference>
<reference evidence="10" key="1">
    <citation type="submission" date="2022-07" db="EMBL/GenBank/DDBJ databases">
        <title>Chromosome-level genome of Muraenolepis orangiensis.</title>
        <authorList>
            <person name="Kim J."/>
        </authorList>
    </citation>
    <scope>NUCLEOTIDE SEQUENCE</scope>
    <source>
        <strain evidence="10">KU_S4_2022</strain>
        <tissue evidence="10">Muscle</tissue>
    </source>
</reference>
<proteinExistence type="predicted"/>
<dbReference type="SUPFAM" id="SSF81321">
    <property type="entry name" value="Family A G protein-coupled receptor-like"/>
    <property type="match status" value="1"/>
</dbReference>
<keyword evidence="3 8" id="KW-1133">Transmembrane helix</keyword>
<name>A0A9Q0DDD0_9TELE</name>
<dbReference type="GO" id="GO:0005886">
    <property type="term" value="C:plasma membrane"/>
    <property type="evidence" value="ECO:0007669"/>
    <property type="project" value="TreeGrafter"/>
</dbReference>
<dbReference type="InterPro" id="IPR000276">
    <property type="entry name" value="GPCR_Rhodpsn"/>
</dbReference>
<feature type="transmembrane region" description="Helical" evidence="8">
    <location>
        <begin position="105"/>
        <end position="123"/>
    </location>
</feature>
<feature type="transmembrane region" description="Helical" evidence="8">
    <location>
        <begin position="364"/>
        <end position="384"/>
    </location>
</feature>
<dbReference type="Proteomes" id="UP001148018">
    <property type="component" value="Unassembled WGS sequence"/>
</dbReference>
<keyword evidence="2 8" id="KW-0812">Transmembrane</keyword>
<dbReference type="PROSITE" id="PS50262">
    <property type="entry name" value="G_PROTEIN_RECEP_F1_2"/>
    <property type="match status" value="1"/>
</dbReference>
<accession>A0A9Q0DDD0</accession>
<dbReference type="PANTHER" id="PTHR45695">
    <property type="entry name" value="LEUCOKININ RECEPTOR-RELATED"/>
    <property type="match status" value="1"/>
</dbReference>
<evidence type="ECO:0000256" key="3">
    <source>
        <dbReference type="ARBA" id="ARBA00022989"/>
    </source>
</evidence>
<dbReference type="OrthoDB" id="2105199at2759"/>
<keyword evidence="7" id="KW-0807">Transducer</keyword>
<feature type="domain" description="G-protein coupled receptors family 1 profile" evidence="9">
    <location>
        <begin position="40"/>
        <end position="381"/>
    </location>
</feature>
<evidence type="ECO:0000256" key="2">
    <source>
        <dbReference type="ARBA" id="ARBA00022692"/>
    </source>
</evidence>
<evidence type="ECO:0000313" key="10">
    <source>
        <dbReference type="EMBL" id="KAJ3586403.1"/>
    </source>
</evidence>
<feature type="transmembrane region" description="Helical" evidence="8">
    <location>
        <begin position="20"/>
        <end position="49"/>
    </location>
</feature>
<protein>
    <recommendedName>
        <fullName evidence="9">G-protein coupled receptors family 1 profile domain-containing protein</fullName>
    </recommendedName>
</protein>
<evidence type="ECO:0000256" key="1">
    <source>
        <dbReference type="ARBA" id="ARBA00004141"/>
    </source>
</evidence>
<evidence type="ECO:0000259" key="9">
    <source>
        <dbReference type="PROSITE" id="PS50262"/>
    </source>
</evidence>
<dbReference type="GO" id="GO:0004930">
    <property type="term" value="F:G protein-coupled receptor activity"/>
    <property type="evidence" value="ECO:0007669"/>
    <property type="project" value="UniProtKB-KW"/>
</dbReference>
<feature type="transmembrane region" description="Helical" evidence="8">
    <location>
        <begin position="327"/>
        <end position="352"/>
    </location>
</feature>
<evidence type="ECO:0000256" key="7">
    <source>
        <dbReference type="ARBA" id="ARBA00023224"/>
    </source>
</evidence>
<organism evidence="10 11">
    <name type="scientific">Muraenolepis orangiensis</name>
    <name type="common">Patagonian moray cod</name>
    <dbReference type="NCBI Taxonomy" id="630683"/>
    <lineage>
        <taxon>Eukaryota</taxon>
        <taxon>Metazoa</taxon>
        <taxon>Chordata</taxon>
        <taxon>Craniata</taxon>
        <taxon>Vertebrata</taxon>
        <taxon>Euteleostomi</taxon>
        <taxon>Actinopterygii</taxon>
        <taxon>Neopterygii</taxon>
        <taxon>Teleostei</taxon>
        <taxon>Neoteleostei</taxon>
        <taxon>Acanthomorphata</taxon>
        <taxon>Zeiogadaria</taxon>
        <taxon>Gadariae</taxon>
        <taxon>Gadiformes</taxon>
        <taxon>Muraenolepidoidei</taxon>
        <taxon>Muraenolepididae</taxon>
        <taxon>Muraenolepis</taxon>
    </lineage>
</organism>
<feature type="transmembrane region" description="Helical" evidence="8">
    <location>
        <begin position="187"/>
        <end position="208"/>
    </location>
</feature>
<keyword evidence="4" id="KW-0297">G-protein coupled receptor</keyword>
<evidence type="ECO:0000256" key="6">
    <source>
        <dbReference type="ARBA" id="ARBA00023170"/>
    </source>
</evidence>
<evidence type="ECO:0000256" key="5">
    <source>
        <dbReference type="ARBA" id="ARBA00023136"/>
    </source>
</evidence>
<evidence type="ECO:0000256" key="8">
    <source>
        <dbReference type="SAM" id="Phobius"/>
    </source>
</evidence>